<keyword evidence="2" id="KW-1185">Reference proteome</keyword>
<dbReference type="EMBL" id="KR296691">
    <property type="protein sequence ID" value="AKJ73949.1"/>
    <property type="molecule type" value="Genomic_DNA"/>
</dbReference>
<reference evidence="1 2" key="1">
    <citation type="journal article" date="2016" name="Virus Genes">
        <title>Genomic characterization of Salmonella bacteriophages isolated from India.</title>
        <authorList>
            <person name="Karpe Y.A."/>
            <person name="Kanade G.D."/>
            <person name="Pingale K.D."/>
            <person name="Arankalle V.A."/>
            <person name="Banerjee K."/>
        </authorList>
    </citation>
    <scope>NUCLEOTIDE SEQUENCE [LARGE SCALE GENOMIC DNA]</scope>
</reference>
<organism evidence="1 2">
    <name type="scientific">Salmonella phage 37</name>
    <dbReference type="NCBI Taxonomy" id="1654890"/>
    <lineage>
        <taxon>Viruses</taxon>
        <taxon>Duplodnaviria</taxon>
        <taxon>Heunggongvirae</taxon>
        <taxon>Uroviricota</taxon>
        <taxon>Caudoviricetes</taxon>
        <taxon>Casjensviridae</taxon>
        <taxon>Chivirus</taxon>
        <taxon>Chivirus cv37</taxon>
    </lineage>
</organism>
<proteinExistence type="predicted"/>
<dbReference type="KEGG" id="vg:26684496"/>
<dbReference type="GeneID" id="26684496"/>
<accession>A0A0N6WGB7</accession>
<gene>
    <name evidence="1" type="ORF">SP37_82</name>
</gene>
<name>A0A0N6WGB7_9CAUD</name>
<dbReference type="OrthoDB" id="17114at10239"/>
<evidence type="ECO:0000313" key="1">
    <source>
        <dbReference type="EMBL" id="AKJ73949.1"/>
    </source>
</evidence>
<protein>
    <submittedName>
        <fullName evidence="1">Endolysin</fullName>
    </submittedName>
</protein>
<dbReference type="Proteomes" id="UP000202449">
    <property type="component" value="Segment"/>
</dbReference>
<dbReference type="RefSeq" id="YP_009221448.1">
    <property type="nucleotide sequence ID" value="NC_029045.1"/>
</dbReference>
<sequence>MGAYATPQVDQYWQVRTTGQIMLIRQPEDHVFSPEWHLNYRRVRLLHHPESTCVFVEDYGTCLSALDDPCVIELDLKEYNYWNLIYSNPDI</sequence>
<evidence type="ECO:0000313" key="2">
    <source>
        <dbReference type="Proteomes" id="UP000202449"/>
    </source>
</evidence>